<dbReference type="eggNOG" id="COG5467">
    <property type="taxonomic scope" value="Bacteria"/>
</dbReference>
<dbReference type="InterPro" id="IPR009945">
    <property type="entry name" value="ATPase_inh_sub_z"/>
</dbReference>
<evidence type="ECO:0000313" key="1">
    <source>
        <dbReference type="EMBL" id="EYD71728.1"/>
    </source>
</evidence>
<gene>
    <name evidence="1" type="ORF">Lokhon_01798</name>
</gene>
<name>A0A017HC50_9RHOB</name>
<dbReference type="RefSeq" id="WP_017928721.1">
    <property type="nucleotide sequence ID" value="NZ_KB822998.1"/>
</dbReference>
<dbReference type="STRING" id="1122180.Lokhon_01798"/>
<dbReference type="PATRIC" id="fig|1122180.6.peg.1780"/>
<dbReference type="PIRSF" id="PIRSF031780">
    <property type="entry name" value="UCP031780"/>
    <property type="match status" value="1"/>
</dbReference>
<dbReference type="OrthoDB" id="9810387at2"/>
<dbReference type="Pfam" id="PF07345">
    <property type="entry name" value="ATPaseInh_sub_z"/>
    <property type="match status" value="1"/>
</dbReference>
<evidence type="ECO:0000313" key="2">
    <source>
        <dbReference type="Proteomes" id="UP000025047"/>
    </source>
</evidence>
<dbReference type="EMBL" id="APGJ01000006">
    <property type="protein sequence ID" value="EYD71728.1"/>
    <property type="molecule type" value="Genomic_DNA"/>
</dbReference>
<accession>A0A017HC50</accession>
<comment type="caution">
    <text evidence="1">The sequence shown here is derived from an EMBL/GenBank/DDBJ whole genome shotgun (WGS) entry which is preliminary data.</text>
</comment>
<dbReference type="InterPro" id="IPR038293">
    <property type="entry name" value="ATPase_inh_sub_z_sf"/>
</dbReference>
<organism evidence="1 2">
    <name type="scientific">Limimaricola hongkongensis DSM 17492</name>
    <dbReference type="NCBI Taxonomy" id="1122180"/>
    <lineage>
        <taxon>Bacteria</taxon>
        <taxon>Pseudomonadati</taxon>
        <taxon>Pseudomonadota</taxon>
        <taxon>Alphaproteobacteria</taxon>
        <taxon>Rhodobacterales</taxon>
        <taxon>Paracoccaceae</taxon>
        <taxon>Limimaricola</taxon>
    </lineage>
</organism>
<dbReference type="Proteomes" id="UP000025047">
    <property type="component" value="Unassembled WGS sequence"/>
</dbReference>
<sequence length="104" mass="11795">MTLFEEREHAFEAKFAHDAETKFRAEARRNRMLGFWAAGLLDKEGDEAAAYTREVIKADLADPAQDDVARKLRRDIGHLMSDAEIDAKMAEFAALAKAELLEER</sequence>
<proteinExistence type="predicted"/>
<reference evidence="1 2" key="1">
    <citation type="submission" date="2013-03" db="EMBL/GenBank/DDBJ databases">
        <authorList>
            <person name="Fiebig A."/>
            <person name="Goeker M."/>
            <person name="Klenk H.-P.P."/>
        </authorList>
    </citation>
    <scope>NUCLEOTIDE SEQUENCE [LARGE SCALE GENOMIC DNA]</scope>
    <source>
        <strain evidence="1 2">DSM 17492</strain>
    </source>
</reference>
<dbReference type="Gene3D" id="1.10.790.20">
    <property type="entry name" value="Domain of unknown function DUF1476"/>
    <property type="match status" value="1"/>
</dbReference>
<protein>
    <recommendedName>
        <fullName evidence="3">Aldolase</fullName>
    </recommendedName>
</protein>
<dbReference type="AlphaFoldDB" id="A0A017HC50"/>
<keyword evidence="2" id="KW-1185">Reference proteome</keyword>
<evidence type="ECO:0008006" key="3">
    <source>
        <dbReference type="Google" id="ProtNLM"/>
    </source>
</evidence>
<dbReference type="HOGENOM" id="CLU_146724_0_0_5"/>